<gene>
    <name evidence="2" type="ORF">HZH66_012768</name>
</gene>
<reference evidence="2" key="1">
    <citation type="journal article" date="2020" name="G3 (Bethesda)">
        <title>High-Quality Assemblies for Three Invasive Social Wasps from the &lt;i&gt;Vespula&lt;/i&gt; Genus.</title>
        <authorList>
            <person name="Harrop T.W.R."/>
            <person name="Guhlin J."/>
            <person name="McLaughlin G.M."/>
            <person name="Permina E."/>
            <person name="Stockwell P."/>
            <person name="Gilligan J."/>
            <person name="Le Lec M.F."/>
            <person name="Gruber M.A.M."/>
            <person name="Quinn O."/>
            <person name="Lovegrove M."/>
            <person name="Duncan E.J."/>
            <person name="Remnant E.J."/>
            <person name="Van Eeckhoven J."/>
            <person name="Graham B."/>
            <person name="Knapp R.A."/>
            <person name="Langford K.W."/>
            <person name="Kronenberg Z."/>
            <person name="Press M.O."/>
            <person name="Eacker S.M."/>
            <person name="Wilson-Rankin E.E."/>
            <person name="Purcell J."/>
            <person name="Lester P.J."/>
            <person name="Dearden P.K."/>
        </authorList>
    </citation>
    <scope>NUCLEOTIDE SEQUENCE</scope>
    <source>
        <strain evidence="2">Marl-1</strain>
    </source>
</reference>
<proteinExistence type="predicted"/>
<feature type="compositionally biased region" description="Basic and acidic residues" evidence="1">
    <location>
        <begin position="36"/>
        <end position="45"/>
    </location>
</feature>
<evidence type="ECO:0000313" key="3">
    <source>
        <dbReference type="Proteomes" id="UP000614350"/>
    </source>
</evidence>
<evidence type="ECO:0000313" key="2">
    <source>
        <dbReference type="EMBL" id="KAF7383418.1"/>
    </source>
</evidence>
<name>A0A834MUF5_VESVU</name>
<sequence length="87" mass="10437">MIRTCFRKSLSTRRDTRTRFERERNKYYEENTNELQSERERRNEHGLIYIESGPSSEPEKSPSERKSSKGKDDRDGNNEEKVLPRSK</sequence>
<keyword evidence="3" id="KW-1185">Reference proteome</keyword>
<dbReference type="Proteomes" id="UP000614350">
    <property type="component" value="Unassembled WGS sequence"/>
</dbReference>
<dbReference type="AlphaFoldDB" id="A0A834MUF5"/>
<protein>
    <submittedName>
        <fullName evidence="2">Uncharacterized protein</fullName>
    </submittedName>
</protein>
<dbReference type="EMBL" id="JACSEA010000017">
    <property type="protein sequence ID" value="KAF7383418.1"/>
    <property type="molecule type" value="Genomic_DNA"/>
</dbReference>
<feature type="compositionally biased region" description="Basic and acidic residues" evidence="1">
    <location>
        <begin position="57"/>
        <end position="87"/>
    </location>
</feature>
<evidence type="ECO:0000256" key="1">
    <source>
        <dbReference type="SAM" id="MobiDB-lite"/>
    </source>
</evidence>
<accession>A0A834MUF5</accession>
<organism evidence="2 3">
    <name type="scientific">Vespula vulgaris</name>
    <name type="common">Yellow jacket</name>
    <name type="synonym">Wasp</name>
    <dbReference type="NCBI Taxonomy" id="7454"/>
    <lineage>
        <taxon>Eukaryota</taxon>
        <taxon>Metazoa</taxon>
        <taxon>Ecdysozoa</taxon>
        <taxon>Arthropoda</taxon>
        <taxon>Hexapoda</taxon>
        <taxon>Insecta</taxon>
        <taxon>Pterygota</taxon>
        <taxon>Neoptera</taxon>
        <taxon>Endopterygota</taxon>
        <taxon>Hymenoptera</taxon>
        <taxon>Apocrita</taxon>
        <taxon>Aculeata</taxon>
        <taxon>Vespoidea</taxon>
        <taxon>Vespidae</taxon>
        <taxon>Vespinae</taxon>
        <taxon>Vespula</taxon>
    </lineage>
</organism>
<feature type="region of interest" description="Disordered" evidence="1">
    <location>
        <begin position="25"/>
        <end position="87"/>
    </location>
</feature>
<comment type="caution">
    <text evidence="2">The sequence shown here is derived from an EMBL/GenBank/DDBJ whole genome shotgun (WGS) entry which is preliminary data.</text>
</comment>